<proteinExistence type="predicted"/>
<feature type="transmembrane region" description="Helical" evidence="5">
    <location>
        <begin position="127"/>
        <end position="147"/>
    </location>
</feature>
<accession>A0A381Z855</accession>
<dbReference type="GO" id="GO:0017004">
    <property type="term" value="P:cytochrome complex assembly"/>
    <property type="evidence" value="ECO:0007669"/>
    <property type="project" value="InterPro"/>
</dbReference>
<dbReference type="InterPro" id="IPR036249">
    <property type="entry name" value="Thioredoxin-like_sf"/>
</dbReference>
<evidence type="ECO:0000313" key="7">
    <source>
        <dbReference type="EMBL" id="SVA84953.1"/>
    </source>
</evidence>
<evidence type="ECO:0000256" key="3">
    <source>
        <dbReference type="ARBA" id="ARBA00022989"/>
    </source>
</evidence>
<evidence type="ECO:0000256" key="2">
    <source>
        <dbReference type="ARBA" id="ARBA00022692"/>
    </source>
</evidence>
<protein>
    <recommendedName>
        <fullName evidence="6">Cytochrome C biogenesis protein transmembrane domain-containing protein</fullName>
    </recommendedName>
</protein>
<dbReference type="InterPro" id="IPR003834">
    <property type="entry name" value="Cyt_c_assmbl_TM_dom"/>
</dbReference>
<feature type="domain" description="Cytochrome C biogenesis protein transmembrane" evidence="6">
    <location>
        <begin position="49"/>
        <end position="257"/>
    </location>
</feature>
<dbReference type="Gene3D" id="3.40.30.10">
    <property type="entry name" value="Glutaredoxin"/>
    <property type="match status" value="1"/>
</dbReference>
<comment type="subcellular location">
    <subcellularLocation>
        <location evidence="1">Membrane</location>
        <topology evidence="1">Multi-pass membrane protein</topology>
    </subcellularLocation>
</comment>
<gene>
    <name evidence="7" type="ORF">METZ01_LOCUS137807</name>
</gene>
<dbReference type="GO" id="GO:0045454">
    <property type="term" value="P:cell redox homeostasis"/>
    <property type="evidence" value="ECO:0007669"/>
    <property type="project" value="TreeGrafter"/>
</dbReference>
<evidence type="ECO:0000256" key="4">
    <source>
        <dbReference type="ARBA" id="ARBA00023136"/>
    </source>
</evidence>
<sequence>DDVVTMLHDFEILGTTGGYLDSEDFLSFVSAAEAGEARLGWFEGRGPLTILVLILLGGLALNLTPCVLPMIPINIAIIGAGARAGSRVRGLLLGSTYGAAMAVVYGALGLIVILTAGTFGTINASPWFNISIALLFVVLALAMFDVITIDFSSLQSKLRIGDNPNGSFLTAFGMGSVAALLAGACVAPVVIQVILFSSDLYASGMNVALLLPFCLGVGMALPWPVAGAGLSFLPKPGVWTVHVKQAFGIFILATAAYYGYVAYGIFENRLVDAQQVTSSVEEKLGEGWYGSMQAGLEAAHAENKFVLVDLWATWCKNCLTMDQTTLKDPDVTAELDAYVKIKFQAEDPSSSPAKEVMDRFKSIGLPTYVILRPANPDGIGASATQ</sequence>
<dbReference type="AlphaFoldDB" id="A0A381Z855"/>
<name>A0A381Z855_9ZZZZ</name>
<dbReference type="GO" id="GO:0015035">
    <property type="term" value="F:protein-disulfide reductase activity"/>
    <property type="evidence" value="ECO:0007669"/>
    <property type="project" value="TreeGrafter"/>
</dbReference>
<dbReference type="PANTHER" id="PTHR32234">
    <property type="entry name" value="THIOL:DISULFIDE INTERCHANGE PROTEIN DSBD"/>
    <property type="match status" value="1"/>
</dbReference>
<feature type="non-terminal residue" evidence="7">
    <location>
        <position position="1"/>
    </location>
</feature>
<reference evidence="7" key="1">
    <citation type="submission" date="2018-05" db="EMBL/GenBank/DDBJ databases">
        <authorList>
            <person name="Lanie J.A."/>
            <person name="Ng W.-L."/>
            <person name="Kazmierczak K.M."/>
            <person name="Andrzejewski T.M."/>
            <person name="Davidsen T.M."/>
            <person name="Wayne K.J."/>
            <person name="Tettelin H."/>
            <person name="Glass J.I."/>
            <person name="Rusch D."/>
            <person name="Podicherti R."/>
            <person name="Tsui H.-C.T."/>
            <person name="Winkler M.E."/>
        </authorList>
    </citation>
    <scope>NUCLEOTIDE SEQUENCE</scope>
</reference>
<dbReference type="SUPFAM" id="SSF52833">
    <property type="entry name" value="Thioredoxin-like"/>
    <property type="match status" value="1"/>
</dbReference>
<dbReference type="Pfam" id="PF13899">
    <property type="entry name" value="Thioredoxin_7"/>
    <property type="match status" value="1"/>
</dbReference>
<feature type="transmembrane region" description="Helical" evidence="5">
    <location>
        <begin position="245"/>
        <end position="266"/>
    </location>
</feature>
<dbReference type="Pfam" id="PF02683">
    <property type="entry name" value="DsbD_TM"/>
    <property type="match status" value="1"/>
</dbReference>
<evidence type="ECO:0000256" key="5">
    <source>
        <dbReference type="SAM" id="Phobius"/>
    </source>
</evidence>
<keyword evidence="2 5" id="KW-0812">Transmembrane</keyword>
<evidence type="ECO:0000256" key="1">
    <source>
        <dbReference type="ARBA" id="ARBA00004141"/>
    </source>
</evidence>
<keyword evidence="4 5" id="KW-0472">Membrane</keyword>
<evidence type="ECO:0000259" key="6">
    <source>
        <dbReference type="Pfam" id="PF02683"/>
    </source>
</evidence>
<keyword evidence="3 5" id="KW-1133">Transmembrane helix</keyword>
<dbReference type="PANTHER" id="PTHR32234:SF0">
    <property type="entry name" value="THIOL:DISULFIDE INTERCHANGE PROTEIN DSBD"/>
    <property type="match status" value="1"/>
</dbReference>
<feature type="transmembrane region" description="Helical" evidence="5">
    <location>
        <begin position="48"/>
        <end position="71"/>
    </location>
</feature>
<dbReference type="EMBL" id="UINC01020170">
    <property type="protein sequence ID" value="SVA84953.1"/>
    <property type="molecule type" value="Genomic_DNA"/>
</dbReference>
<feature type="transmembrane region" description="Helical" evidence="5">
    <location>
        <begin position="91"/>
        <end position="115"/>
    </location>
</feature>
<feature type="transmembrane region" description="Helical" evidence="5">
    <location>
        <begin position="168"/>
        <end position="195"/>
    </location>
</feature>
<organism evidence="7">
    <name type="scientific">marine metagenome</name>
    <dbReference type="NCBI Taxonomy" id="408172"/>
    <lineage>
        <taxon>unclassified sequences</taxon>
        <taxon>metagenomes</taxon>
        <taxon>ecological metagenomes</taxon>
    </lineage>
</organism>
<feature type="transmembrane region" description="Helical" evidence="5">
    <location>
        <begin position="207"/>
        <end position="233"/>
    </location>
</feature>
<dbReference type="GO" id="GO:0016020">
    <property type="term" value="C:membrane"/>
    <property type="evidence" value="ECO:0007669"/>
    <property type="project" value="UniProtKB-SubCell"/>
</dbReference>